<evidence type="ECO:0000256" key="6">
    <source>
        <dbReference type="ARBA" id="ARBA00022676"/>
    </source>
</evidence>
<dbReference type="PANTHER" id="PTHR43463:SF1">
    <property type="entry name" value="NICOTINATE-NUCLEOTIDE--DIMETHYLBENZIMIDAZOLE PHOSPHORIBOSYLTRANSFERASE"/>
    <property type="match status" value="1"/>
</dbReference>
<evidence type="ECO:0000256" key="8">
    <source>
        <dbReference type="ARBA" id="ARBA00030686"/>
    </source>
</evidence>
<dbReference type="InterPro" id="IPR000415">
    <property type="entry name" value="Nitroreductase-like"/>
</dbReference>
<dbReference type="Gene3D" id="3.40.109.10">
    <property type="entry name" value="NADH Oxidase"/>
    <property type="match status" value="1"/>
</dbReference>
<dbReference type="Gene3D" id="1.10.1610.10">
    <property type="match status" value="1"/>
</dbReference>
<dbReference type="GO" id="GO:0016491">
    <property type="term" value="F:oxidoreductase activity"/>
    <property type="evidence" value="ECO:0007669"/>
    <property type="project" value="InterPro"/>
</dbReference>
<keyword evidence="7 12" id="KW-0808">Transferase</keyword>
<evidence type="ECO:0000259" key="11">
    <source>
        <dbReference type="Pfam" id="PF00881"/>
    </source>
</evidence>
<dbReference type="Proteomes" id="UP000030002">
    <property type="component" value="Unassembled WGS sequence"/>
</dbReference>
<dbReference type="RefSeq" id="WP_035916832.1">
    <property type="nucleotide sequence ID" value="NZ_AVPJ01000009.1"/>
</dbReference>
<dbReference type="eggNOG" id="COG2038">
    <property type="taxonomic scope" value="Bacteria"/>
</dbReference>
<reference evidence="12 13" key="1">
    <citation type="submission" date="2013-08" db="EMBL/GenBank/DDBJ databases">
        <title>The genome sequence of Knoellia sinensis.</title>
        <authorList>
            <person name="Zhu W."/>
            <person name="Wang G."/>
        </authorList>
    </citation>
    <scope>NUCLEOTIDE SEQUENCE [LARGE SCALE GENOMIC DNA]</scope>
    <source>
        <strain evidence="12 13">KCTC 19936</strain>
    </source>
</reference>
<evidence type="ECO:0000256" key="4">
    <source>
        <dbReference type="ARBA" id="ARBA00015486"/>
    </source>
</evidence>
<feature type="region of interest" description="Disordered" evidence="10">
    <location>
        <begin position="249"/>
        <end position="277"/>
    </location>
</feature>
<dbReference type="InterPro" id="IPR029479">
    <property type="entry name" value="Nitroreductase"/>
</dbReference>
<sequence length="600" mass="62060">MSAHETQAATWPRPTPLVGDATSAHERRADPAGWAFSPEAIGTLDSVIAGRRDIRRFRPEAVPDSLLAEVLTAGHQAPSVGHSQPWRFIVVRDPAIRDRAAHLADRARLDQAGLLTNDRAARMLDLKLEGLREAPLGVVVVCDRRVPASGVLGRATFPDADLWSCACAIENMWLAARARGLGMGWVTLFEPDDLSALLDLPEGVVPMGWMCLGWPDERPPAPGLERAAWSKRMPLEDVVMHDRWAGGRTVDGVPGASPTAPASHLGPRDHLPPSSLAAATDDADTLLAPPESLGVLDRAVSRVEALGRGKTPLGGTLILAGASHPVSALGVSAFPDRVTRDVLEAAVAGESMGAVSARSAGLGVIVVDAGALGDASVPWAFSAKPSHPQGDLVSTDAMHRLDVDRLLDVGRGLGEGAARGGLVALGEVGIGNTTVAAALACAVTGLTPRETVGIGAGADAEIVERKREVVEQALARTASRTAAWRDDPADLLAALGGPEIALLTGVVLGAADAGAPVILDGLAGSLPGVLAVAMEPGVQAHLIAGQQSRERAHAEVLRSLGLEPLLSLRLRSGEGVGACLAASLILQGMKVRRGVARTAP</sequence>
<dbReference type="InterPro" id="IPR036087">
    <property type="entry name" value="Nict_dMeBzImd_PRibTrfase_sf"/>
</dbReference>
<evidence type="ECO:0000256" key="5">
    <source>
        <dbReference type="ARBA" id="ARBA00022573"/>
    </source>
</evidence>
<dbReference type="CDD" id="cd02439">
    <property type="entry name" value="DMB-PRT_CobT"/>
    <property type="match status" value="1"/>
</dbReference>
<evidence type="ECO:0000256" key="2">
    <source>
        <dbReference type="ARBA" id="ARBA00007110"/>
    </source>
</evidence>
<evidence type="ECO:0000256" key="1">
    <source>
        <dbReference type="ARBA" id="ARBA00005049"/>
    </source>
</evidence>
<comment type="similarity">
    <text evidence="2">Belongs to the CobT family.</text>
</comment>
<evidence type="ECO:0000256" key="10">
    <source>
        <dbReference type="SAM" id="MobiDB-lite"/>
    </source>
</evidence>
<dbReference type="Pfam" id="PF02277">
    <property type="entry name" value="DBI_PRT"/>
    <property type="match status" value="1"/>
</dbReference>
<name>A0A0A0J799_9MICO</name>
<dbReference type="InterPro" id="IPR003200">
    <property type="entry name" value="Nict_dMeBzImd_PRibTrfase"/>
</dbReference>
<keyword evidence="5" id="KW-0169">Cobalamin biosynthesis</keyword>
<dbReference type="PANTHER" id="PTHR43463">
    <property type="entry name" value="NICOTINATE-NUCLEOTIDE--DIMETHYLBENZIMIDAZOLE PHOSPHORIBOSYLTRANSFERASE"/>
    <property type="match status" value="1"/>
</dbReference>
<dbReference type="InterPro" id="IPR023195">
    <property type="entry name" value="Nict_dMeBzImd_PRibTrfase_N"/>
</dbReference>
<dbReference type="SUPFAM" id="SSF52733">
    <property type="entry name" value="Nicotinate mononucleotide:5,6-dimethylbenzimidazole phosphoribosyltransferase (CobT)"/>
    <property type="match status" value="1"/>
</dbReference>
<evidence type="ECO:0000313" key="13">
    <source>
        <dbReference type="Proteomes" id="UP000030002"/>
    </source>
</evidence>
<dbReference type="Gene3D" id="3.40.50.10210">
    <property type="match status" value="1"/>
</dbReference>
<evidence type="ECO:0000256" key="3">
    <source>
        <dbReference type="ARBA" id="ARBA00011991"/>
    </source>
</evidence>
<comment type="pathway">
    <text evidence="1">Nucleoside biosynthesis; alpha-ribazole biosynthesis; alpha-ribazole from 5,6-dimethylbenzimidazole: step 1/2.</text>
</comment>
<feature type="region of interest" description="Disordered" evidence="10">
    <location>
        <begin position="1"/>
        <end position="32"/>
    </location>
</feature>
<feature type="domain" description="Nitroreductase" evidence="11">
    <location>
        <begin position="48"/>
        <end position="214"/>
    </location>
</feature>
<gene>
    <name evidence="12" type="ORF">N802_19480</name>
</gene>
<dbReference type="Pfam" id="PF00881">
    <property type="entry name" value="Nitroreductase"/>
    <property type="match status" value="1"/>
</dbReference>
<protein>
    <recommendedName>
        <fullName evidence="4">Nicotinate-nucleotide--dimethylbenzimidazole phosphoribosyltransferase</fullName>
        <ecNumber evidence="3">2.4.2.21</ecNumber>
    </recommendedName>
    <alternativeName>
        <fullName evidence="8">N(1)-alpha-phosphoribosyltransferase</fullName>
    </alternativeName>
</protein>
<dbReference type="GO" id="GO:0009236">
    <property type="term" value="P:cobalamin biosynthetic process"/>
    <property type="evidence" value="ECO:0007669"/>
    <property type="project" value="UniProtKB-KW"/>
</dbReference>
<keyword evidence="13" id="KW-1185">Reference proteome</keyword>
<keyword evidence="6 12" id="KW-0328">Glycosyltransferase</keyword>
<evidence type="ECO:0000256" key="9">
    <source>
        <dbReference type="ARBA" id="ARBA00047340"/>
    </source>
</evidence>
<dbReference type="GO" id="GO:0008939">
    <property type="term" value="F:nicotinate-nucleotide-dimethylbenzimidazole phosphoribosyltransferase activity"/>
    <property type="evidence" value="ECO:0007669"/>
    <property type="project" value="UniProtKB-EC"/>
</dbReference>
<dbReference type="SUPFAM" id="SSF55469">
    <property type="entry name" value="FMN-dependent nitroreductase-like"/>
    <property type="match status" value="1"/>
</dbReference>
<dbReference type="EC" id="2.4.2.21" evidence="3"/>
<evidence type="ECO:0000313" key="12">
    <source>
        <dbReference type="EMBL" id="KGN31937.1"/>
    </source>
</evidence>
<dbReference type="NCBIfam" id="TIGR02476">
    <property type="entry name" value="BluB"/>
    <property type="match status" value="1"/>
</dbReference>
<comment type="catalytic activity">
    <reaction evidence="9">
        <text>5,6-dimethylbenzimidazole + nicotinate beta-D-ribonucleotide = alpha-ribazole 5'-phosphate + nicotinate + H(+)</text>
        <dbReference type="Rhea" id="RHEA:11196"/>
        <dbReference type="ChEBI" id="CHEBI:15378"/>
        <dbReference type="ChEBI" id="CHEBI:15890"/>
        <dbReference type="ChEBI" id="CHEBI:32544"/>
        <dbReference type="ChEBI" id="CHEBI:57502"/>
        <dbReference type="ChEBI" id="CHEBI:57918"/>
        <dbReference type="EC" id="2.4.2.21"/>
    </reaction>
</comment>
<dbReference type="eggNOG" id="COG0778">
    <property type="taxonomic scope" value="Bacteria"/>
</dbReference>
<dbReference type="AlphaFoldDB" id="A0A0A0J799"/>
<dbReference type="InterPro" id="IPR012825">
    <property type="entry name" value="BluB"/>
</dbReference>
<dbReference type="OrthoDB" id="9773807at2"/>
<dbReference type="STRING" id="1385520.N802_19480"/>
<organism evidence="12 13">
    <name type="scientific">Knoellia sinensis KCTC 19936</name>
    <dbReference type="NCBI Taxonomy" id="1385520"/>
    <lineage>
        <taxon>Bacteria</taxon>
        <taxon>Bacillati</taxon>
        <taxon>Actinomycetota</taxon>
        <taxon>Actinomycetes</taxon>
        <taxon>Micrococcales</taxon>
        <taxon>Intrasporangiaceae</taxon>
        <taxon>Knoellia</taxon>
    </lineage>
</organism>
<proteinExistence type="inferred from homology"/>
<evidence type="ECO:0000256" key="7">
    <source>
        <dbReference type="ARBA" id="ARBA00022679"/>
    </source>
</evidence>
<dbReference type="UniPathway" id="UPA00061">
    <property type="reaction ID" value="UER00516"/>
</dbReference>
<accession>A0A0A0J799</accession>
<comment type="caution">
    <text evidence="12">The sequence shown here is derived from an EMBL/GenBank/DDBJ whole genome shotgun (WGS) entry which is preliminary data.</text>
</comment>
<dbReference type="EMBL" id="AVPJ01000009">
    <property type="protein sequence ID" value="KGN31937.1"/>
    <property type="molecule type" value="Genomic_DNA"/>
</dbReference>